<dbReference type="AlphaFoldDB" id="A0A834T3M0"/>
<gene>
    <name evidence="2" type="ORF">G2W53_034173</name>
</gene>
<protein>
    <submittedName>
        <fullName evidence="2">Uncharacterized protein</fullName>
    </submittedName>
</protein>
<reference evidence="2" key="1">
    <citation type="submission" date="2020-09" db="EMBL/GenBank/DDBJ databases">
        <title>Genome-Enabled Discovery of Anthraquinone Biosynthesis in Senna tora.</title>
        <authorList>
            <person name="Kang S.-H."/>
            <person name="Pandey R.P."/>
            <person name="Lee C.-M."/>
            <person name="Sim J.-S."/>
            <person name="Jeong J.-T."/>
            <person name="Choi B.-S."/>
            <person name="Jung M."/>
            <person name="Ginzburg D."/>
            <person name="Zhao K."/>
            <person name="Won S.Y."/>
            <person name="Oh T.-J."/>
            <person name="Yu Y."/>
            <person name="Kim N.-H."/>
            <person name="Lee O.R."/>
            <person name="Lee T.-H."/>
            <person name="Bashyal P."/>
            <person name="Kim T.-S."/>
            <person name="Lee W.-H."/>
            <person name="Kawkins C."/>
            <person name="Kim C.-K."/>
            <person name="Kim J.S."/>
            <person name="Ahn B.O."/>
            <person name="Rhee S.Y."/>
            <person name="Sohng J.K."/>
        </authorList>
    </citation>
    <scope>NUCLEOTIDE SEQUENCE</scope>
    <source>
        <tissue evidence="2">Leaf</tissue>
    </source>
</reference>
<keyword evidence="1" id="KW-0812">Transmembrane</keyword>
<proteinExistence type="predicted"/>
<evidence type="ECO:0000313" key="2">
    <source>
        <dbReference type="EMBL" id="KAF7813197.1"/>
    </source>
</evidence>
<organism evidence="2 3">
    <name type="scientific">Senna tora</name>
    <dbReference type="NCBI Taxonomy" id="362788"/>
    <lineage>
        <taxon>Eukaryota</taxon>
        <taxon>Viridiplantae</taxon>
        <taxon>Streptophyta</taxon>
        <taxon>Embryophyta</taxon>
        <taxon>Tracheophyta</taxon>
        <taxon>Spermatophyta</taxon>
        <taxon>Magnoliopsida</taxon>
        <taxon>eudicotyledons</taxon>
        <taxon>Gunneridae</taxon>
        <taxon>Pentapetalae</taxon>
        <taxon>rosids</taxon>
        <taxon>fabids</taxon>
        <taxon>Fabales</taxon>
        <taxon>Fabaceae</taxon>
        <taxon>Caesalpinioideae</taxon>
        <taxon>Cassia clade</taxon>
        <taxon>Senna</taxon>
    </lineage>
</organism>
<evidence type="ECO:0000256" key="1">
    <source>
        <dbReference type="SAM" id="Phobius"/>
    </source>
</evidence>
<dbReference type="Proteomes" id="UP000634136">
    <property type="component" value="Unassembled WGS sequence"/>
</dbReference>
<keyword evidence="3" id="KW-1185">Reference proteome</keyword>
<sequence length="91" mass="10321">MASQISSSSSSRARVLCDFREYAIVATSRTPKTQVENFGDARIILVLRIVVLLVGMNLQCKMMTLLYIDLGEGLSTLKLNWKTRRRGMRKI</sequence>
<keyword evidence="1" id="KW-1133">Transmembrane helix</keyword>
<accession>A0A834T3M0</accession>
<name>A0A834T3M0_9FABA</name>
<comment type="caution">
    <text evidence="2">The sequence shown here is derived from an EMBL/GenBank/DDBJ whole genome shotgun (WGS) entry which is preliminary data.</text>
</comment>
<feature type="transmembrane region" description="Helical" evidence="1">
    <location>
        <begin position="41"/>
        <end position="58"/>
    </location>
</feature>
<keyword evidence="1" id="KW-0472">Membrane</keyword>
<dbReference type="EMBL" id="JAAIUW010000010">
    <property type="protein sequence ID" value="KAF7813197.1"/>
    <property type="molecule type" value="Genomic_DNA"/>
</dbReference>
<evidence type="ECO:0000313" key="3">
    <source>
        <dbReference type="Proteomes" id="UP000634136"/>
    </source>
</evidence>